<accession>A0A1G8CA99</accession>
<evidence type="ECO:0000313" key="2">
    <source>
        <dbReference type="EMBL" id="SDN98914.1"/>
    </source>
</evidence>
<dbReference type="AlphaFoldDB" id="A0A1H0FWF9"/>
<keyword evidence="3" id="KW-1185">Reference proteome</keyword>
<sequence length="47" mass="5282">MIFNILLLILSENTDEGRLHLGKIQINLVFRSICTTFAAANIYSSIN</sequence>
<evidence type="ECO:0000313" key="3">
    <source>
        <dbReference type="Proteomes" id="UP000198779"/>
    </source>
</evidence>
<dbReference type="Proteomes" id="UP000198779">
    <property type="component" value="Unassembled WGS sequence"/>
</dbReference>
<evidence type="ECO:0000313" key="4">
    <source>
        <dbReference type="Proteomes" id="UP000199134"/>
    </source>
</evidence>
<organism evidence="2 4">
    <name type="scientific">Prevotella communis</name>
    <dbReference type="NCBI Taxonomy" id="2913614"/>
    <lineage>
        <taxon>Bacteria</taxon>
        <taxon>Pseudomonadati</taxon>
        <taxon>Bacteroidota</taxon>
        <taxon>Bacteroidia</taxon>
        <taxon>Bacteroidales</taxon>
        <taxon>Prevotellaceae</taxon>
        <taxon>Prevotella</taxon>
    </lineage>
</organism>
<dbReference type="Proteomes" id="UP000199134">
    <property type="component" value="Unassembled WGS sequence"/>
</dbReference>
<reference evidence="1 4" key="2">
    <citation type="submission" date="2016-10" db="EMBL/GenBank/DDBJ databases">
        <authorList>
            <person name="de Groot N.N."/>
        </authorList>
    </citation>
    <scope>NUCLEOTIDE SEQUENCE [LARGE SCALE GENOMIC DNA]</scope>
    <source>
        <strain evidence="4">BP1-145</strain>
        <strain evidence="1">BP1-148</strain>
    </source>
</reference>
<accession>A0A1H0FWF9</accession>
<reference evidence="2 3" key="1">
    <citation type="submission" date="2016-10" db="EMBL/GenBank/DDBJ databases">
        <authorList>
            <person name="Varghese N."/>
            <person name="Submissions S."/>
        </authorList>
    </citation>
    <scope>NUCLEOTIDE SEQUENCE</scope>
    <source>
        <strain evidence="2">BP1-145</strain>
        <strain evidence="3">BP1-148</strain>
    </source>
</reference>
<evidence type="ECO:0000313" key="1">
    <source>
        <dbReference type="EMBL" id="SDH42416.1"/>
    </source>
</evidence>
<dbReference type="EMBL" id="FNCQ01000027">
    <property type="protein sequence ID" value="SDH42416.1"/>
    <property type="molecule type" value="Genomic_DNA"/>
</dbReference>
<dbReference type="STRING" id="645274.SAMN04487901_1275"/>
<proteinExistence type="predicted"/>
<protein>
    <submittedName>
        <fullName evidence="2">Uncharacterized protein</fullName>
    </submittedName>
</protein>
<gene>
    <name evidence="2" type="ORF">SAMN04487900_106143</name>
    <name evidence="1" type="ORF">SAMN04487901_1275</name>
</gene>
<name>A0A1H0FWF9_9BACT</name>
<dbReference type="EMBL" id="FNIW01000006">
    <property type="protein sequence ID" value="SDN98914.1"/>
    <property type="molecule type" value="Genomic_DNA"/>
</dbReference>